<evidence type="ECO:0000256" key="13">
    <source>
        <dbReference type="HAMAP-Rule" id="MF_00065"/>
    </source>
</evidence>
<keyword evidence="7 13" id="KW-0547">Nucleotide-binding</keyword>
<comment type="function">
    <text evidence="2">APS kinase catalyzes the synthesis of activated sulfate.</text>
</comment>
<organism evidence="15 16">
    <name type="scientific">Candidatus Endolissoclinum faulkneri L2</name>
    <dbReference type="NCBI Taxonomy" id="1193729"/>
    <lineage>
        <taxon>Bacteria</taxon>
        <taxon>Pseudomonadati</taxon>
        <taxon>Pseudomonadota</taxon>
        <taxon>Alphaproteobacteria</taxon>
        <taxon>Rhodospirillales</taxon>
        <taxon>Rhodospirillaceae</taxon>
        <taxon>Candidatus Endolissoclinum</taxon>
    </lineage>
</organism>
<dbReference type="AlphaFoldDB" id="K7Z5X1"/>
<dbReference type="EMBL" id="CP003539">
    <property type="protein sequence ID" value="AFX99493.1"/>
    <property type="molecule type" value="Genomic_DNA"/>
</dbReference>
<dbReference type="GO" id="GO:0000103">
    <property type="term" value="P:sulfate assimilation"/>
    <property type="evidence" value="ECO:0007669"/>
    <property type="project" value="UniProtKB-UniRule"/>
</dbReference>
<dbReference type="Pfam" id="PF01583">
    <property type="entry name" value="APS_kinase"/>
    <property type="match status" value="1"/>
</dbReference>
<dbReference type="PROSITE" id="PS00301">
    <property type="entry name" value="G_TR_1"/>
    <property type="match status" value="1"/>
</dbReference>
<evidence type="ECO:0000313" key="16">
    <source>
        <dbReference type="Proteomes" id="UP000010077"/>
    </source>
</evidence>
<dbReference type="GO" id="GO:0003924">
    <property type="term" value="F:GTPase activity"/>
    <property type="evidence" value="ECO:0007669"/>
    <property type="project" value="InterPro"/>
</dbReference>
<comment type="similarity">
    <text evidence="13">Belongs to the APS kinase family.</text>
</comment>
<evidence type="ECO:0000256" key="10">
    <source>
        <dbReference type="ARBA" id="ARBA00023268"/>
    </source>
</evidence>
<dbReference type="GO" id="GO:0070814">
    <property type="term" value="P:hydrogen sulfide biosynthetic process"/>
    <property type="evidence" value="ECO:0007669"/>
    <property type="project" value="UniProtKB-UniRule"/>
</dbReference>
<dbReference type="InterPro" id="IPR009001">
    <property type="entry name" value="Transl_elong_EF1A/Init_IF2_C"/>
</dbReference>
<dbReference type="Proteomes" id="UP000010077">
    <property type="component" value="Chromosome"/>
</dbReference>
<dbReference type="InterPro" id="IPR005225">
    <property type="entry name" value="Small_GTP-bd"/>
</dbReference>
<gene>
    <name evidence="13 15" type="primary">cysC</name>
    <name evidence="15" type="ORF">A1OE_1320</name>
</gene>
<name>K7Z5X1_9PROT</name>
<feature type="binding site" evidence="13">
    <location>
        <begin position="481"/>
        <end position="488"/>
    </location>
    <ligand>
        <name>ATP</name>
        <dbReference type="ChEBI" id="CHEBI:30616"/>
    </ligand>
</feature>
<keyword evidence="6 13" id="KW-0808">Transferase</keyword>
<dbReference type="STRING" id="1193729.A1OE_1320"/>
<dbReference type="GO" id="GO:0005524">
    <property type="term" value="F:ATP binding"/>
    <property type="evidence" value="ECO:0007669"/>
    <property type="project" value="UniProtKB-UniRule"/>
</dbReference>
<comment type="catalytic activity">
    <reaction evidence="12">
        <text>sulfate + ATP + H(+) = adenosine 5'-phosphosulfate + diphosphate</text>
        <dbReference type="Rhea" id="RHEA:18133"/>
        <dbReference type="ChEBI" id="CHEBI:15378"/>
        <dbReference type="ChEBI" id="CHEBI:16189"/>
        <dbReference type="ChEBI" id="CHEBI:30616"/>
        <dbReference type="ChEBI" id="CHEBI:33019"/>
        <dbReference type="ChEBI" id="CHEBI:58243"/>
        <dbReference type="EC" id="2.7.7.4"/>
    </reaction>
</comment>
<sequence length="649" mass="73154">MKLKTLLNSCVQLVICKKFCSDENTITISNMEQIKLVIAGHIDHGKSTMIGRIMQDIGALHDDKIELLKAISKRRGMPMEWAFVLDAMRTEREQGITIQTTQVFLKTPTKSYAVIDVPGHKEFLNNMISGAASADAAILVVDAKEGVQDQTRVHSYILRWLGFDSVLVTINKMDLVNYSKERFDELRFQVNKHLKKVGIISTTILPVSARYGDGLVHRSQNMSWFTGPTLMSSLDAFWPKPMPMELPLRLPIQDIYKFDERRIIAGRIESGKLKVGDTLMFAPNNSTAKVRSIEAWGVKLPVLAASAGQCVGITLEDHIFVERGFLASHKTNPPVQTYFFRARIFWLANTPLELGRYYKLKLTTIERIVEVFKIEKVIDIFDLSEHSGNQIERNMIGEVVLHTRAMLYLDEFTFNPHLGRFVLFDGYDMVAGGLVFIDKVQELGLISYKSLQQIPSVEDHVTIENRWRANGHKSGVLWLTGLSGSGKSTLALELENILFRKGWQVCVLDGDNIRSGLSADLGYSPSDRHENIRRVGEIARLFANSGVLVITAFISPYRSDRARARALMPSLFHEIYVNASLDSCKKRDPKGLYKKANNGEIIEFTGISSPYEVPSSPEVEVNTCKQSINQSIEKMLSYIQAKFALENNE</sequence>
<dbReference type="EC" id="2.7.1.25" evidence="13"/>
<dbReference type="Pfam" id="PF22594">
    <property type="entry name" value="GTP-eEF1A_C"/>
    <property type="match status" value="1"/>
</dbReference>
<dbReference type="InterPro" id="IPR054696">
    <property type="entry name" value="GTP-eEF1A_C"/>
</dbReference>
<dbReference type="PANTHER" id="PTHR23115">
    <property type="entry name" value="TRANSLATION FACTOR"/>
    <property type="match status" value="1"/>
</dbReference>
<accession>K7Z5X1</accession>
<dbReference type="InterPro" id="IPR009000">
    <property type="entry name" value="Transl_B-barrel_sf"/>
</dbReference>
<dbReference type="InterPro" id="IPR002891">
    <property type="entry name" value="APS"/>
</dbReference>
<dbReference type="Pfam" id="PF00009">
    <property type="entry name" value="GTP_EFTU"/>
    <property type="match status" value="1"/>
</dbReference>
<dbReference type="GO" id="GO:0005525">
    <property type="term" value="F:GTP binding"/>
    <property type="evidence" value="ECO:0007669"/>
    <property type="project" value="UniProtKB-KW"/>
</dbReference>
<evidence type="ECO:0000256" key="3">
    <source>
        <dbReference type="ARBA" id="ARBA00005438"/>
    </source>
</evidence>
<dbReference type="PATRIC" id="fig|1193729.4.peg.690"/>
<evidence type="ECO:0000256" key="7">
    <source>
        <dbReference type="ARBA" id="ARBA00022741"/>
    </source>
</evidence>
<dbReference type="NCBIfam" id="TIGR00455">
    <property type="entry name" value="apsK"/>
    <property type="match status" value="1"/>
</dbReference>
<dbReference type="CDD" id="cd04095">
    <property type="entry name" value="CysN_NoDQ_III"/>
    <property type="match status" value="1"/>
</dbReference>
<keyword evidence="9" id="KW-0342">GTP-binding</keyword>
<keyword evidence="13" id="KW-0597">Phosphoprotein</keyword>
<evidence type="ECO:0000256" key="11">
    <source>
        <dbReference type="ARBA" id="ARBA00024872"/>
    </source>
</evidence>
<dbReference type="NCBIfam" id="NF003013">
    <property type="entry name" value="PRK03846.1"/>
    <property type="match status" value="1"/>
</dbReference>
<dbReference type="InterPro" id="IPR050100">
    <property type="entry name" value="TRAFAC_GTPase_members"/>
</dbReference>
<evidence type="ECO:0000256" key="5">
    <source>
        <dbReference type="ARBA" id="ARBA00011760"/>
    </source>
</evidence>
<dbReference type="CDD" id="cd02027">
    <property type="entry name" value="APSK"/>
    <property type="match status" value="1"/>
</dbReference>
<comment type="function">
    <text evidence="11">Proposed to provide activated sulfate for transfer to Nod factor. ATP sulfurylase may be the GTPase, regulating ATP sulfurylase activity.</text>
</comment>
<dbReference type="RefSeq" id="WP_015088991.1">
    <property type="nucleotide sequence ID" value="NC_019566.1"/>
</dbReference>
<evidence type="ECO:0000256" key="6">
    <source>
        <dbReference type="ARBA" id="ARBA00022679"/>
    </source>
</evidence>
<comment type="pathway">
    <text evidence="13">Sulfur metabolism; hydrogen sulfide biosynthesis; sulfite from sulfate: step 2/3.</text>
</comment>
<keyword evidence="8 13" id="KW-0067">ATP-binding</keyword>
<evidence type="ECO:0000313" key="15">
    <source>
        <dbReference type="EMBL" id="AFX99493.1"/>
    </source>
</evidence>
<comment type="similarity">
    <text evidence="3">In the C-terminal section; belongs to the APS kinase family.</text>
</comment>
<keyword evidence="13 15" id="KW-0418">Kinase</keyword>
<comment type="subunit">
    <text evidence="5">Sulfate-activating enzymes, NodP and NodQ, may be physically associated.</text>
</comment>
<comment type="catalytic activity">
    <reaction evidence="1 13">
        <text>adenosine 5'-phosphosulfate + ATP = 3'-phosphoadenylyl sulfate + ADP + H(+)</text>
        <dbReference type="Rhea" id="RHEA:24152"/>
        <dbReference type="ChEBI" id="CHEBI:15378"/>
        <dbReference type="ChEBI" id="CHEBI:30616"/>
        <dbReference type="ChEBI" id="CHEBI:58243"/>
        <dbReference type="ChEBI" id="CHEBI:58339"/>
        <dbReference type="ChEBI" id="CHEBI:456216"/>
        <dbReference type="EC" id="2.7.1.25"/>
    </reaction>
</comment>
<comment type="similarity">
    <text evidence="4">In the N-terminal section; belongs to the TRAFAC class translation factor GTPase superfamily. Classic translation factor GTPase family. CysN/NodQ subfamily.</text>
</comment>
<dbReference type="InterPro" id="IPR044139">
    <property type="entry name" value="CysN_NoDQ_III"/>
</dbReference>
<dbReference type="UniPathway" id="UPA00140">
    <property type="reaction ID" value="UER00205"/>
</dbReference>
<reference evidence="15 16" key="1">
    <citation type="journal article" date="2012" name="Proc. Natl. Acad. Sci. U.S.A.">
        <title>Genome streamlining and chemical defense in a coral reef symbiosis.</title>
        <authorList>
            <person name="Kwan J.C."/>
            <person name="Donia M.S."/>
            <person name="Han A.W."/>
            <person name="Hirose E."/>
            <person name="Haygood M.G."/>
            <person name="Schmidt E.W."/>
        </authorList>
    </citation>
    <scope>NUCLEOTIDE SEQUENCE [LARGE SCALE GENOMIC DNA]</scope>
    <source>
        <strain evidence="15 16">L2</strain>
    </source>
</reference>
<evidence type="ECO:0000256" key="4">
    <source>
        <dbReference type="ARBA" id="ARBA00007237"/>
    </source>
</evidence>
<feature type="active site" description="Phosphoserine intermediate" evidence="13">
    <location>
        <position position="555"/>
    </location>
</feature>
<dbReference type="HAMAP" id="MF_00065">
    <property type="entry name" value="Adenylyl_sulf_kinase"/>
    <property type="match status" value="1"/>
</dbReference>
<dbReference type="SUPFAM" id="SSF50447">
    <property type="entry name" value="Translation proteins"/>
    <property type="match status" value="1"/>
</dbReference>
<dbReference type="PRINTS" id="PR00315">
    <property type="entry name" value="ELONGATNFCT"/>
</dbReference>
<dbReference type="Gene3D" id="2.40.30.10">
    <property type="entry name" value="Translation factors"/>
    <property type="match status" value="2"/>
</dbReference>
<evidence type="ECO:0000256" key="8">
    <source>
        <dbReference type="ARBA" id="ARBA00022840"/>
    </source>
</evidence>
<comment type="function">
    <text evidence="13">Catalyzes the synthesis of activated sulfate.</text>
</comment>
<evidence type="ECO:0000256" key="9">
    <source>
        <dbReference type="ARBA" id="ARBA00023134"/>
    </source>
</evidence>
<dbReference type="GO" id="GO:0004020">
    <property type="term" value="F:adenylylsulfate kinase activity"/>
    <property type="evidence" value="ECO:0007669"/>
    <property type="project" value="UniProtKB-UniRule"/>
</dbReference>
<dbReference type="NCBIfam" id="TIGR00231">
    <property type="entry name" value="small_GTP"/>
    <property type="match status" value="1"/>
</dbReference>
<feature type="domain" description="Tr-type G" evidence="14">
    <location>
        <begin position="31"/>
        <end position="242"/>
    </location>
</feature>
<dbReference type="InterPro" id="IPR059117">
    <property type="entry name" value="APS_kinase_dom"/>
</dbReference>
<protein>
    <recommendedName>
        <fullName evidence="13">Adenylyl-sulfate kinase</fullName>
        <ecNumber evidence="13">2.7.1.25</ecNumber>
    </recommendedName>
    <alternativeName>
        <fullName evidence="13">APS kinase</fullName>
    </alternativeName>
    <alternativeName>
        <fullName evidence="13">ATP adenosine-5'-phosphosulfate 3'-phosphotransferase</fullName>
    </alternativeName>
    <alternativeName>
        <fullName evidence="13">Adenosine-5'-phosphosulfate kinase</fullName>
    </alternativeName>
</protein>
<dbReference type="InterPro" id="IPR031157">
    <property type="entry name" value="G_TR_CS"/>
</dbReference>
<dbReference type="eggNOG" id="COG2895">
    <property type="taxonomic scope" value="Bacteria"/>
</dbReference>
<dbReference type="InterPro" id="IPR000795">
    <property type="entry name" value="T_Tr_GTP-bd_dom"/>
</dbReference>
<dbReference type="HOGENOM" id="CLU_007265_5_3_5"/>
<dbReference type="SUPFAM" id="SSF52540">
    <property type="entry name" value="P-loop containing nucleoside triphosphate hydrolases"/>
    <property type="match status" value="2"/>
</dbReference>
<evidence type="ECO:0000256" key="1">
    <source>
        <dbReference type="ARBA" id="ARBA00001823"/>
    </source>
</evidence>
<dbReference type="PROSITE" id="PS51722">
    <property type="entry name" value="G_TR_2"/>
    <property type="match status" value="1"/>
</dbReference>
<dbReference type="InterPro" id="IPR027417">
    <property type="entry name" value="P-loop_NTPase"/>
</dbReference>
<evidence type="ECO:0000256" key="2">
    <source>
        <dbReference type="ARBA" id="ARBA00002357"/>
    </source>
</evidence>
<evidence type="ECO:0000256" key="12">
    <source>
        <dbReference type="ARBA" id="ARBA00049370"/>
    </source>
</evidence>
<dbReference type="GO" id="GO:0004781">
    <property type="term" value="F:sulfate adenylyltransferase (ATP) activity"/>
    <property type="evidence" value="ECO:0007669"/>
    <property type="project" value="UniProtKB-EC"/>
</dbReference>
<dbReference type="eggNOG" id="COG0529">
    <property type="taxonomic scope" value="Bacteria"/>
</dbReference>
<dbReference type="Gene3D" id="3.40.50.300">
    <property type="entry name" value="P-loop containing nucleotide triphosphate hydrolases"/>
    <property type="match status" value="2"/>
</dbReference>
<dbReference type="KEGG" id="thal:A1OE_1320"/>
<dbReference type="SUPFAM" id="SSF50465">
    <property type="entry name" value="EF-Tu/eEF-1alpha/eIF2-gamma C-terminal domain"/>
    <property type="match status" value="1"/>
</dbReference>
<keyword evidence="16" id="KW-1185">Reference proteome</keyword>
<evidence type="ECO:0000259" key="14">
    <source>
        <dbReference type="PROSITE" id="PS51722"/>
    </source>
</evidence>
<proteinExistence type="inferred from homology"/>
<keyword evidence="10" id="KW-0511">Multifunctional enzyme</keyword>